<dbReference type="Gene3D" id="3.20.20.360">
    <property type="entry name" value="Malate synthase, domain 3"/>
    <property type="match status" value="1"/>
</dbReference>
<reference evidence="2" key="2">
    <citation type="submission" date="2021-04" db="EMBL/GenBank/DDBJ databases">
        <title>Taxonomy of Flavobacteriaceae bacterium ZY171143.</title>
        <authorList>
            <person name="Li F."/>
        </authorList>
    </citation>
    <scope>NUCLEOTIDE SEQUENCE [LARGE SCALE GENOMIC DNA]</scope>
    <source>
        <strain evidence="2">ZY171143</strain>
    </source>
</reference>
<proteinExistence type="predicted"/>
<sequence length="28" mass="3165">MSGSLLDFGLYFFHNAHTLLSNQSGPYF</sequence>
<keyword evidence="2" id="KW-1185">Reference proteome</keyword>
<dbReference type="Proteomes" id="UP000672011">
    <property type="component" value="Chromosome"/>
</dbReference>
<dbReference type="InterPro" id="IPR011076">
    <property type="entry name" value="Malate_synth_sf"/>
</dbReference>
<gene>
    <name evidence="1" type="ORF">J9309_10550</name>
</gene>
<accession>A0ABX7XGR2</accession>
<evidence type="ECO:0000313" key="1">
    <source>
        <dbReference type="EMBL" id="QTV07082.1"/>
    </source>
</evidence>
<dbReference type="EMBL" id="CP072842">
    <property type="protein sequence ID" value="QTV07082.1"/>
    <property type="molecule type" value="Genomic_DNA"/>
</dbReference>
<reference evidence="1 2" key="1">
    <citation type="journal article" date="2021" name="Int. J. Syst. Evol. Microbiol.">
        <title>Faecalibacter bovis sp. nov., isolated from cow faeces.</title>
        <authorList>
            <person name="Li F."/>
            <person name="Zhao W."/>
            <person name="Hong Q."/>
            <person name="Shao Q."/>
            <person name="Song J."/>
            <person name="Yang S."/>
        </authorList>
    </citation>
    <scope>NUCLEOTIDE SEQUENCE [LARGE SCALE GENOMIC DNA]</scope>
    <source>
        <strain evidence="1 2">ZY171143</strain>
    </source>
</reference>
<dbReference type="InterPro" id="IPR046363">
    <property type="entry name" value="MS_N_TIM-barrel_dom"/>
</dbReference>
<protein>
    <submittedName>
        <fullName evidence="1">Uncharacterized protein</fullName>
    </submittedName>
</protein>
<name>A0ABX7XGR2_9FLAO</name>
<organism evidence="1 2">
    <name type="scientific">Faecalibacter bovis</name>
    <dbReference type="NCBI Taxonomy" id="2898187"/>
    <lineage>
        <taxon>Bacteria</taxon>
        <taxon>Pseudomonadati</taxon>
        <taxon>Bacteroidota</taxon>
        <taxon>Flavobacteriia</taxon>
        <taxon>Flavobacteriales</taxon>
        <taxon>Weeksellaceae</taxon>
        <taxon>Faecalibacter</taxon>
    </lineage>
</organism>
<evidence type="ECO:0000313" key="2">
    <source>
        <dbReference type="Proteomes" id="UP000672011"/>
    </source>
</evidence>
<dbReference type="SUPFAM" id="SSF51645">
    <property type="entry name" value="Malate synthase G"/>
    <property type="match status" value="1"/>
</dbReference>